<dbReference type="EMBL" id="JACOGF010000010">
    <property type="protein sequence ID" value="MBC3919461.1"/>
    <property type="molecule type" value="Genomic_DNA"/>
</dbReference>
<organism evidence="4 5">
    <name type="scientific">Undibacterium hunanense</name>
    <dbReference type="NCBI Taxonomy" id="2762292"/>
    <lineage>
        <taxon>Bacteria</taxon>
        <taxon>Pseudomonadati</taxon>
        <taxon>Pseudomonadota</taxon>
        <taxon>Betaproteobacteria</taxon>
        <taxon>Burkholderiales</taxon>
        <taxon>Oxalobacteraceae</taxon>
        <taxon>Undibacterium</taxon>
    </lineage>
</organism>
<comment type="caution">
    <text evidence="4">The sequence shown here is derived from an EMBL/GenBank/DDBJ whole genome shotgun (WGS) entry which is preliminary data.</text>
</comment>
<feature type="non-terminal residue" evidence="4">
    <location>
        <position position="1424"/>
    </location>
</feature>
<feature type="chain" id="PRO_5046696974" description="Transglutaminase-like domain-containing protein" evidence="2">
    <location>
        <begin position="31"/>
        <end position="1424"/>
    </location>
</feature>
<protein>
    <recommendedName>
        <fullName evidence="3">Transglutaminase-like domain-containing protein</fullName>
    </recommendedName>
</protein>
<accession>A0ABR6ZUB2</accession>
<dbReference type="Proteomes" id="UP000650424">
    <property type="component" value="Unassembled WGS sequence"/>
</dbReference>
<feature type="domain" description="Transglutaminase-like" evidence="3">
    <location>
        <begin position="314"/>
        <end position="461"/>
    </location>
</feature>
<dbReference type="InterPro" id="IPR002931">
    <property type="entry name" value="Transglutaminase-like"/>
</dbReference>
<evidence type="ECO:0000313" key="4">
    <source>
        <dbReference type="EMBL" id="MBC3919461.1"/>
    </source>
</evidence>
<feature type="signal peptide" evidence="2">
    <location>
        <begin position="1"/>
        <end position="30"/>
    </location>
</feature>
<dbReference type="SUPFAM" id="SSF49313">
    <property type="entry name" value="Cadherin-like"/>
    <property type="match status" value="1"/>
</dbReference>
<proteinExistence type="predicted"/>
<evidence type="ECO:0000313" key="5">
    <source>
        <dbReference type="Proteomes" id="UP000650424"/>
    </source>
</evidence>
<dbReference type="InterPro" id="IPR013783">
    <property type="entry name" value="Ig-like_fold"/>
</dbReference>
<keyword evidence="2" id="KW-0732">Signal</keyword>
<dbReference type="InterPro" id="IPR015919">
    <property type="entry name" value="Cadherin-like_sf"/>
</dbReference>
<dbReference type="SUPFAM" id="SSF54001">
    <property type="entry name" value="Cysteine proteinases"/>
    <property type="match status" value="1"/>
</dbReference>
<feature type="region of interest" description="Disordered" evidence="1">
    <location>
        <begin position="34"/>
        <end position="97"/>
    </location>
</feature>
<dbReference type="InterPro" id="IPR038765">
    <property type="entry name" value="Papain-like_cys_pep_sf"/>
</dbReference>
<sequence>MFRHPRLQRSLASLVLVAFTSSLISPLALAQGSAPAQGSTRARVEDSSLGNNNTLLPVGPRSLPLGKGQGSTAQQTISASALAPAPTPTPAAAPVANNTTTNASADYARSLAKLIDLSAQVSAQTLQSNASALIAINSIRSQYQTLVQQEQRVTQGFTATASLIKDRKLPTSISQRHDAMVTEFTKRASLLKDAYTPLDNAAAGKTDASSALKQWQQYLKQYASQSTPVLNGNKLPWGTTTPQNNSGNSKVGLLQLPTQPAQPAQTARQFEHRFPRSVMLASNGSLSGLPLPDAVLSDTPTAADLAATDDVQLSSDISTLASSLQNNPVAIYNYVRNSISYRPGYGSLQGAAQTLQAKSGNATDSASLLIALYRAAGIPSRYVYGTIEVPASRLLNWLHVDNTTAALSLLTQAGIPNKAILQNGNISAIQLEHTWVEAFIDASPSRGAKNRQASAWYPLDPSFKQSNSIAALGLRSSVALNESGVFDAARQGATCSADAGKSLNQIAIQTSFTTYQTQLNQVLGQQGSDLTVGGVLGSSQIAPENYSILMGSLPYSVIAQGASFTAIPSNLKGTLRLQLYATPAAQVQNNPSVSYTSSYPGLANKRLTLSFAPVSQADADVLAAYLPAAHSDNSPITASEFPTSIPGYLVQLKAEIRLDGQVVATGGNFSLGSELPASISNYDPAANNWNDSNFIAHAGDYHAIVADTQGINPAQLDTVRQRLAATQTRLNSQTAATSVSRDDLTGDLLHQTILAYFATTDANSAIFQRAAGVIEQRLPSHGRAVAQVSPDFLLGMVNNVSFPGVILDIDRLKSAVASQSTGLSAPVYSRQSNQRNAAYAHLVLDKHYGSAANAATNTAAVTAASAVRILAKAASQPQTQPVHAVTSSNLSAALLNISLTADQSNDLQNAVAAGYRVLLPQNPATLSGWSGQAMQIEDPQTGAGAYRLSGGSSNGSNGSGNLSGTATAAIFAPQGMAWLALAQPVQAQASISPAITASQSINTILASMLPSGGTGGNDNSDQIRWSYFSGQADVANGLFLARLAGAQSISNTNTACDSLSSIIAANLGTATGYDDSGTGTPTDITSVPVITSAPVTAAVAAQAYSYPVAAQDPKGAALSFSLTDAPSGMSISKTGVISWTKPVIGNFNVTVRADNGRAYAEQRYQLSVSDHALALSISLAVAPALVNLGDKVTLTVLTNGGTGAISTSLTVDGQPVPLNTDGTAILTASTTGAHQITVTAKDDLGTLTKTSLYSVKDPSDTTTPVAQITAPIDDADVTAPGIITGTASAKNLAYYQLLLRATDSSDWQEIGRGYQSVTNGTLGKLDPTQLQNGIYDLNLIVVNTNGVQTNHLITVDVNRNLKIGQFSISFEDINIQASGIPIRVTRTYDTRRKSQNLDFGYGWSVDYQNVQIRKNMILGLQWNV</sequence>
<dbReference type="PANTHER" id="PTHR33490">
    <property type="entry name" value="BLR5614 PROTEIN-RELATED"/>
    <property type="match status" value="1"/>
</dbReference>
<evidence type="ECO:0000256" key="2">
    <source>
        <dbReference type="SAM" id="SignalP"/>
    </source>
</evidence>
<dbReference type="Gene3D" id="3.10.620.30">
    <property type="match status" value="1"/>
</dbReference>
<gene>
    <name evidence="4" type="ORF">H8L32_18365</name>
</gene>
<dbReference type="PANTHER" id="PTHR33490:SF3">
    <property type="entry name" value="CONSERVED INTEGRAL MEMBRANE PROTEIN"/>
    <property type="match status" value="1"/>
</dbReference>
<dbReference type="Gene3D" id="2.60.40.10">
    <property type="entry name" value="Immunoglobulins"/>
    <property type="match status" value="1"/>
</dbReference>
<dbReference type="Pfam" id="PF01841">
    <property type="entry name" value="Transglut_core"/>
    <property type="match status" value="1"/>
</dbReference>
<name>A0ABR6ZUB2_9BURK</name>
<evidence type="ECO:0000256" key="1">
    <source>
        <dbReference type="SAM" id="MobiDB-lite"/>
    </source>
</evidence>
<dbReference type="RefSeq" id="WP_186948737.1">
    <property type="nucleotide sequence ID" value="NZ_JACOGF010000010.1"/>
</dbReference>
<reference evidence="4 5" key="1">
    <citation type="submission" date="2020-08" db="EMBL/GenBank/DDBJ databases">
        <title>Novel species isolated from subtropical streams in China.</title>
        <authorList>
            <person name="Lu H."/>
        </authorList>
    </citation>
    <scope>NUCLEOTIDE SEQUENCE [LARGE SCALE GENOMIC DNA]</scope>
    <source>
        <strain evidence="4 5">CY18W</strain>
    </source>
</reference>
<evidence type="ECO:0000259" key="3">
    <source>
        <dbReference type="Pfam" id="PF01841"/>
    </source>
</evidence>
<keyword evidence="5" id="KW-1185">Reference proteome</keyword>